<protein>
    <submittedName>
        <fullName evidence="2">Uncharacterized protein</fullName>
    </submittedName>
</protein>
<evidence type="ECO:0000313" key="3">
    <source>
        <dbReference type="EMBL" id="MPY47267.1"/>
    </source>
</evidence>
<dbReference type="RefSeq" id="WP_152857963.1">
    <property type="nucleotide sequence ID" value="NZ_VMNX01000001.1"/>
</dbReference>
<gene>
    <name evidence="2" type="ORF">FPZ41_00435</name>
    <name evidence="3" type="ORF">FPZ41_01140</name>
</gene>
<dbReference type="Proteomes" id="UP000373149">
    <property type="component" value="Unassembled WGS sequence"/>
</dbReference>
<dbReference type="EMBL" id="VMNX01000001">
    <property type="protein sequence ID" value="MPY47267.1"/>
    <property type="molecule type" value="Genomic_DNA"/>
</dbReference>
<accession>A0A5N8WKW7</accession>
<reference evidence="2 4" key="1">
    <citation type="submission" date="2019-09" db="EMBL/GenBank/DDBJ databases">
        <authorList>
            <person name="Duangmal K."/>
            <person name="Teo W.F.A."/>
            <person name="Lipun K."/>
        </authorList>
    </citation>
    <scope>NUCLEOTIDE SEQUENCE [LARGE SCALE GENOMIC DNA]</scope>
    <source>
        <strain evidence="2 4">K1PN6</strain>
    </source>
</reference>
<feature type="region of interest" description="Disordered" evidence="1">
    <location>
        <begin position="108"/>
        <end position="134"/>
    </location>
</feature>
<evidence type="ECO:0000313" key="4">
    <source>
        <dbReference type="Proteomes" id="UP000373149"/>
    </source>
</evidence>
<keyword evidence="4" id="KW-1185">Reference proteome</keyword>
<dbReference type="AlphaFoldDB" id="A0A5N8WKW7"/>
<comment type="caution">
    <text evidence="2">The sequence shown here is derived from an EMBL/GenBank/DDBJ whole genome shotgun (WGS) entry which is preliminary data.</text>
</comment>
<evidence type="ECO:0000313" key="2">
    <source>
        <dbReference type="EMBL" id="MPY47128.1"/>
    </source>
</evidence>
<sequence length="134" mass="14932">MPKIWQPNEAKKFARQVQLGKSYYIVHTMATNLAPYEDPYLYSEVKFTRRLPLTGNIATDGGTSAIRMCQVYGPVYEERPAGLRKLAGPAPQVAGPLGADYEGVLDEPELRGLEKQAAQTSDPRKRRPLGGWRV</sequence>
<dbReference type="EMBL" id="VMNX01000001">
    <property type="protein sequence ID" value="MPY47128.1"/>
    <property type="molecule type" value="Genomic_DNA"/>
</dbReference>
<organism evidence="2 4">
    <name type="scientific">Streptomyces acidicola</name>
    <dbReference type="NCBI Taxonomy" id="2596892"/>
    <lineage>
        <taxon>Bacteria</taxon>
        <taxon>Bacillati</taxon>
        <taxon>Actinomycetota</taxon>
        <taxon>Actinomycetes</taxon>
        <taxon>Kitasatosporales</taxon>
        <taxon>Streptomycetaceae</taxon>
        <taxon>Streptomyces</taxon>
    </lineage>
</organism>
<evidence type="ECO:0000256" key="1">
    <source>
        <dbReference type="SAM" id="MobiDB-lite"/>
    </source>
</evidence>
<name>A0A5N8WKW7_9ACTN</name>
<proteinExistence type="predicted"/>